<feature type="non-terminal residue" evidence="1">
    <location>
        <position position="67"/>
    </location>
</feature>
<sequence>YDLATRAQVLALKAFGVPNLDIEGHTGVPSQAVRRVFDQALARGFNPTLQPCRILNSHLVERPRLRR</sequence>
<keyword evidence="2" id="KW-1185">Reference proteome</keyword>
<organism evidence="1 2">
    <name type="scientific">Plectosphaerella cucumerina</name>
    <dbReference type="NCBI Taxonomy" id="40658"/>
    <lineage>
        <taxon>Eukaryota</taxon>
        <taxon>Fungi</taxon>
        <taxon>Dikarya</taxon>
        <taxon>Ascomycota</taxon>
        <taxon>Pezizomycotina</taxon>
        <taxon>Sordariomycetes</taxon>
        <taxon>Hypocreomycetidae</taxon>
        <taxon>Glomerellales</taxon>
        <taxon>Plectosphaerellaceae</taxon>
        <taxon>Plectosphaerella</taxon>
    </lineage>
</organism>
<reference evidence="1" key="1">
    <citation type="journal article" date="2021" name="Nat. Commun.">
        <title>Genetic determinants of endophytism in the Arabidopsis root mycobiome.</title>
        <authorList>
            <person name="Mesny F."/>
            <person name="Miyauchi S."/>
            <person name="Thiergart T."/>
            <person name="Pickel B."/>
            <person name="Atanasova L."/>
            <person name="Karlsson M."/>
            <person name="Huettel B."/>
            <person name="Barry K.W."/>
            <person name="Haridas S."/>
            <person name="Chen C."/>
            <person name="Bauer D."/>
            <person name="Andreopoulos W."/>
            <person name="Pangilinan J."/>
            <person name="LaButti K."/>
            <person name="Riley R."/>
            <person name="Lipzen A."/>
            <person name="Clum A."/>
            <person name="Drula E."/>
            <person name="Henrissat B."/>
            <person name="Kohler A."/>
            <person name="Grigoriev I.V."/>
            <person name="Martin F.M."/>
            <person name="Hacquard S."/>
        </authorList>
    </citation>
    <scope>NUCLEOTIDE SEQUENCE</scope>
    <source>
        <strain evidence="1">MPI-CAGE-AT-0016</strain>
    </source>
</reference>
<dbReference type="AlphaFoldDB" id="A0A8K0TWM7"/>
<evidence type="ECO:0000313" key="1">
    <source>
        <dbReference type="EMBL" id="KAH7377246.1"/>
    </source>
</evidence>
<feature type="non-terminal residue" evidence="1">
    <location>
        <position position="1"/>
    </location>
</feature>
<dbReference type="OrthoDB" id="5415741at2759"/>
<dbReference type="Proteomes" id="UP000813385">
    <property type="component" value="Unassembled WGS sequence"/>
</dbReference>
<accession>A0A8K0TWM7</accession>
<gene>
    <name evidence="1" type="ORF">B0T11DRAFT_205920</name>
</gene>
<comment type="caution">
    <text evidence="1">The sequence shown here is derived from an EMBL/GenBank/DDBJ whole genome shotgun (WGS) entry which is preliminary data.</text>
</comment>
<proteinExistence type="predicted"/>
<evidence type="ECO:0000313" key="2">
    <source>
        <dbReference type="Proteomes" id="UP000813385"/>
    </source>
</evidence>
<name>A0A8K0TWM7_9PEZI</name>
<dbReference type="EMBL" id="JAGPXD010000001">
    <property type="protein sequence ID" value="KAH7377246.1"/>
    <property type="molecule type" value="Genomic_DNA"/>
</dbReference>
<protein>
    <submittedName>
        <fullName evidence="1">Uncharacterized protein</fullName>
    </submittedName>
</protein>